<gene>
    <name evidence="3" type="ORF">D4A39_06030</name>
</gene>
<dbReference type="PANTHER" id="PTHR48081">
    <property type="entry name" value="AB HYDROLASE SUPERFAMILY PROTEIN C4A8.06C"/>
    <property type="match status" value="1"/>
</dbReference>
<dbReference type="EMBL" id="QYYA01000002">
    <property type="protein sequence ID" value="RJG18039.1"/>
    <property type="molecule type" value="Genomic_DNA"/>
</dbReference>
<dbReference type="InterPro" id="IPR013094">
    <property type="entry name" value="AB_hydrolase_3"/>
</dbReference>
<dbReference type="PANTHER" id="PTHR48081:SF8">
    <property type="entry name" value="ALPHA_BETA HYDROLASE FOLD-3 DOMAIN-CONTAINING PROTEIN-RELATED"/>
    <property type="match status" value="1"/>
</dbReference>
<dbReference type="RefSeq" id="WP_119917705.1">
    <property type="nucleotide sequence ID" value="NZ_QYYA01000002.1"/>
</dbReference>
<evidence type="ECO:0000313" key="4">
    <source>
        <dbReference type="Proteomes" id="UP000283734"/>
    </source>
</evidence>
<protein>
    <submittedName>
        <fullName evidence="3">Alpha/beta hydrolase</fullName>
    </submittedName>
</protein>
<dbReference type="SUPFAM" id="SSF53474">
    <property type="entry name" value="alpha/beta-Hydrolases"/>
    <property type="match status" value="1"/>
</dbReference>
<dbReference type="GO" id="GO:0016787">
    <property type="term" value="F:hydrolase activity"/>
    <property type="evidence" value="ECO:0007669"/>
    <property type="project" value="UniProtKB-KW"/>
</dbReference>
<dbReference type="Pfam" id="PF07859">
    <property type="entry name" value="Abhydrolase_3"/>
    <property type="match status" value="1"/>
</dbReference>
<dbReference type="InterPro" id="IPR029058">
    <property type="entry name" value="AB_hydrolase_fold"/>
</dbReference>
<proteinExistence type="predicted"/>
<organism evidence="3 4">
    <name type="scientific">Alcanivorax profundi</name>
    <dbReference type="NCBI Taxonomy" id="2338368"/>
    <lineage>
        <taxon>Bacteria</taxon>
        <taxon>Pseudomonadati</taxon>
        <taxon>Pseudomonadota</taxon>
        <taxon>Gammaproteobacteria</taxon>
        <taxon>Oceanospirillales</taxon>
        <taxon>Alcanivoracaceae</taxon>
        <taxon>Alcanivorax</taxon>
    </lineage>
</organism>
<keyword evidence="1 3" id="KW-0378">Hydrolase</keyword>
<dbReference type="Gene3D" id="3.40.50.1820">
    <property type="entry name" value="alpha/beta hydrolase"/>
    <property type="match status" value="1"/>
</dbReference>
<evidence type="ECO:0000259" key="2">
    <source>
        <dbReference type="Pfam" id="PF07859"/>
    </source>
</evidence>
<name>A0A418XYE5_9GAMM</name>
<dbReference type="AlphaFoldDB" id="A0A418XYE5"/>
<dbReference type="Proteomes" id="UP000283734">
    <property type="component" value="Unassembled WGS sequence"/>
</dbReference>
<evidence type="ECO:0000313" key="3">
    <source>
        <dbReference type="EMBL" id="RJG18039.1"/>
    </source>
</evidence>
<comment type="caution">
    <text evidence="3">The sequence shown here is derived from an EMBL/GenBank/DDBJ whole genome shotgun (WGS) entry which is preliminary data.</text>
</comment>
<evidence type="ECO:0000256" key="1">
    <source>
        <dbReference type="ARBA" id="ARBA00022801"/>
    </source>
</evidence>
<dbReference type="OrthoDB" id="5729797at2"/>
<reference evidence="3 4" key="1">
    <citation type="submission" date="2018-09" db="EMBL/GenBank/DDBJ databases">
        <title>Alcanivorax profundi sp. nov., isolated from 1000 m-depth seawater of the Mariana Trench.</title>
        <authorList>
            <person name="Liu J."/>
        </authorList>
    </citation>
    <scope>NUCLEOTIDE SEQUENCE [LARGE SCALE GENOMIC DNA]</scope>
    <source>
        <strain evidence="3 4">MTEO17</strain>
    </source>
</reference>
<keyword evidence="4" id="KW-1185">Reference proteome</keyword>
<dbReference type="InterPro" id="IPR050300">
    <property type="entry name" value="GDXG_lipolytic_enzyme"/>
</dbReference>
<feature type="domain" description="Alpha/beta hydrolase fold-3" evidence="2">
    <location>
        <begin position="71"/>
        <end position="272"/>
    </location>
</feature>
<sequence>MSLQATLVKAVTRRTIKRSGLSDEQVVRHLRKVFNSTPSLTLMPFGVKLSQVDQPQFRGERLSVANPAVTVLYLHGGAYVGGVTRTYHNLAGRLAKKLKGEVYLATYPFAPEHPYPEAVNRVMEAYEYLLGLGKQPQDIVITGDSAGGGLTLATLLHIRDKGLPQPRCAVLLSPGSNATPDDRVLDALDASDAMLSADIVRSAINLYIPNENDRDHPYASPCKGNYEGICPLLITVTPDEVLYSDSKLVRRAAEQAGVKVEWIERPGLFHVWPIMVPLLPEARQDLKRIVGFIKSL</sequence>
<accession>A0A418XYE5</accession>